<keyword evidence="2" id="KW-0843">Virulence</keyword>
<dbReference type="RefSeq" id="XP_058335350.1">
    <property type="nucleotide sequence ID" value="XM_058469319.1"/>
</dbReference>
<dbReference type="SMART" id="SM00257">
    <property type="entry name" value="LysM"/>
    <property type="match status" value="2"/>
</dbReference>
<protein>
    <recommendedName>
        <fullName evidence="3">LysM domain-containing protein</fullName>
    </recommendedName>
</protein>
<keyword evidence="1" id="KW-0147">Chitin-binding</keyword>
<feature type="domain" description="LysM" evidence="3">
    <location>
        <begin position="194"/>
        <end position="240"/>
    </location>
</feature>
<proteinExistence type="predicted"/>
<dbReference type="AlphaFoldDB" id="A0A9W9U020"/>
<dbReference type="Pfam" id="PF01476">
    <property type="entry name" value="LysM"/>
    <property type="match status" value="2"/>
</dbReference>
<dbReference type="Gene3D" id="3.10.350.10">
    <property type="entry name" value="LysM domain"/>
    <property type="match status" value="2"/>
</dbReference>
<evidence type="ECO:0000313" key="5">
    <source>
        <dbReference type="Proteomes" id="UP001150941"/>
    </source>
</evidence>
<evidence type="ECO:0000259" key="3">
    <source>
        <dbReference type="PROSITE" id="PS51782"/>
    </source>
</evidence>
<dbReference type="OrthoDB" id="5985073at2759"/>
<dbReference type="GeneID" id="83196622"/>
<dbReference type="SUPFAM" id="SSF54106">
    <property type="entry name" value="LysM domain"/>
    <property type="match status" value="2"/>
</dbReference>
<comment type="caution">
    <text evidence="4">The sequence shown here is derived from an EMBL/GenBank/DDBJ whole genome shotgun (WGS) entry which is preliminary data.</text>
</comment>
<dbReference type="PANTHER" id="PTHR34997:SF1">
    <property type="entry name" value="PEPTIDOGLYCAN-BINDING LYSIN DOMAIN"/>
    <property type="match status" value="1"/>
</dbReference>
<dbReference type="PROSITE" id="PS51782">
    <property type="entry name" value="LYSM"/>
    <property type="match status" value="2"/>
</dbReference>
<evidence type="ECO:0000256" key="2">
    <source>
        <dbReference type="ARBA" id="ARBA00023026"/>
    </source>
</evidence>
<dbReference type="Proteomes" id="UP001150941">
    <property type="component" value="Unassembled WGS sequence"/>
</dbReference>
<organism evidence="4 5">
    <name type="scientific">Penicillium chermesinum</name>
    <dbReference type="NCBI Taxonomy" id="63820"/>
    <lineage>
        <taxon>Eukaryota</taxon>
        <taxon>Fungi</taxon>
        <taxon>Dikarya</taxon>
        <taxon>Ascomycota</taxon>
        <taxon>Pezizomycotina</taxon>
        <taxon>Eurotiomycetes</taxon>
        <taxon>Eurotiomycetidae</taxon>
        <taxon>Eurotiales</taxon>
        <taxon>Aspergillaceae</taxon>
        <taxon>Penicillium</taxon>
    </lineage>
</organism>
<dbReference type="GO" id="GO:0008061">
    <property type="term" value="F:chitin binding"/>
    <property type="evidence" value="ECO:0007669"/>
    <property type="project" value="UniProtKB-KW"/>
</dbReference>
<gene>
    <name evidence="4" type="ORF">N7468_000022</name>
</gene>
<dbReference type="PANTHER" id="PTHR34997">
    <property type="entry name" value="AM15"/>
    <property type="match status" value="1"/>
</dbReference>
<sequence length="315" mass="34050">MQHGMTLPHNVVYKRAAVNTEIPTRTSHPGYVYTEPAQLPTAPGTISGCYKYQNADEYTNLCRDLAYDNSITVADLAEWNPSLNNTFNCTLDQKYSYCALKFENSTYYTCNELVADNGITLTELLAWNTWLSEDCDTALLANLTIFDDRAVCIGVGEENSTTATATTSAATGTTIQASTSMGSTPTDTISGCQEFYTVTDSDDCASVLSKFGITVSQFYQWNPSVGSTCTNLWREEAYCVKGPATATSSGPNAPVQTGIASNCKKYYTVASGDSCAKIESTYGITFAQLYKWNPAIGSNCQTLDVGYSVCVGVSF</sequence>
<dbReference type="InterPro" id="IPR052210">
    <property type="entry name" value="LysM1-like"/>
</dbReference>
<reference evidence="4" key="2">
    <citation type="journal article" date="2023" name="IMA Fungus">
        <title>Comparative genomic study of the Penicillium genus elucidates a diverse pangenome and 15 lateral gene transfer events.</title>
        <authorList>
            <person name="Petersen C."/>
            <person name="Sorensen T."/>
            <person name="Nielsen M.R."/>
            <person name="Sondergaard T.E."/>
            <person name="Sorensen J.L."/>
            <person name="Fitzpatrick D.A."/>
            <person name="Frisvad J.C."/>
            <person name="Nielsen K.L."/>
        </authorList>
    </citation>
    <scope>NUCLEOTIDE SEQUENCE</scope>
    <source>
        <strain evidence="4">IBT 19713</strain>
    </source>
</reference>
<accession>A0A9W9U020</accession>
<evidence type="ECO:0000256" key="1">
    <source>
        <dbReference type="ARBA" id="ARBA00022669"/>
    </source>
</evidence>
<dbReference type="EMBL" id="JAPQKS010000001">
    <property type="protein sequence ID" value="KAJ5248571.1"/>
    <property type="molecule type" value="Genomic_DNA"/>
</dbReference>
<name>A0A9W9U020_9EURO</name>
<keyword evidence="5" id="KW-1185">Reference proteome</keyword>
<dbReference type="CDD" id="cd00118">
    <property type="entry name" value="LysM"/>
    <property type="match status" value="2"/>
</dbReference>
<dbReference type="InterPro" id="IPR018392">
    <property type="entry name" value="LysM"/>
</dbReference>
<reference evidence="4" key="1">
    <citation type="submission" date="2022-11" db="EMBL/GenBank/DDBJ databases">
        <authorList>
            <person name="Petersen C."/>
        </authorList>
    </citation>
    <scope>NUCLEOTIDE SEQUENCE</scope>
    <source>
        <strain evidence="4">IBT 19713</strain>
    </source>
</reference>
<evidence type="ECO:0000313" key="4">
    <source>
        <dbReference type="EMBL" id="KAJ5248571.1"/>
    </source>
</evidence>
<dbReference type="InterPro" id="IPR036779">
    <property type="entry name" value="LysM_dom_sf"/>
</dbReference>
<feature type="domain" description="LysM" evidence="3">
    <location>
        <begin position="265"/>
        <end position="311"/>
    </location>
</feature>